<reference evidence="2 3" key="1">
    <citation type="submission" date="2016-10" db="EMBL/GenBank/DDBJ databases">
        <authorList>
            <person name="Varghese N."/>
            <person name="Submissions S."/>
        </authorList>
    </citation>
    <scope>NUCLEOTIDE SEQUENCE [LARGE SCALE GENOMIC DNA]</scope>
    <source>
        <strain evidence="2 3">LMG 22274</strain>
    </source>
</reference>
<proteinExistence type="predicted"/>
<gene>
    <name evidence="1" type="ORF">C7400_12876</name>
    <name evidence="2" type="ORF">SAMN05216550_13338</name>
</gene>
<dbReference type="Proteomes" id="UP000247515">
    <property type="component" value="Unassembled WGS sequence"/>
</dbReference>
<dbReference type="Proteomes" id="UP000183529">
    <property type="component" value="Unassembled WGS sequence"/>
</dbReference>
<dbReference type="RefSeq" id="WP_074987562.1">
    <property type="nucleotide sequence ID" value="NZ_CADFGN010000023.1"/>
</dbReference>
<dbReference type="EMBL" id="QJJV01000028">
    <property type="protein sequence ID" value="PXX07925.1"/>
    <property type="molecule type" value="Genomic_DNA"/>
</dbReference>
<sequence>MADPVLVKVTRDGRKVEVIDGWVCLAGVREADRLVPLDEHPNRQAIVRSVPGATHIAGRLPLTHEQAAIAQGTMAAAQREFDASPSGIAQRIRQAVWARTTAEGVE</sequence>
<name>A0AAQ1JYF6_9BURK</name>
<comment type="caution">
    <text evidence="2">The sequence shown here is derived from an EMBL/GenBank/DDBJ whole genome shotgun (WGS) entry which is preliminary data.</text>
</comment>
<evidence type="ECO:0000313" key="4">
    <source>
        <dbReference type="Proteomes" id="UP000247515"/>
    </source>
</evidence>
<keyword evidence="4" id="KW-1185">Reference proteome</keyword>
<organism evidence="2 3">
    <name type="scientific">Paraburkholderia tropica</name>
    <dbReference type="NCBI Taxonomy" id="92647"/>
    <lineage>
        <taxon>Bacteria</taxon>
        <taxon>Pseudomonadati</taxon>
        <taxon>Pseudomonadota</taxon>
        <taxon>Betaproteobacteria</taxon>
        <taxon>Burkholderiales</taxon>
        <taxon>Burkholderiaceae</taxon>
        <taxon>Paraburkholderia</taxon>
    </lineage>
</organism>
<reference evidence="1 4" key="2">
    <citation type="submission" date="2018-05" db="EMBL/GenBank/DDBJ databases">
        <title>Genomic Encyclopedia of Type Strains, Phase IV (KMG-V): Genome sequencing to study the core and pangenomes of soil and plant-associated prokaryotes.</title>
        <authorList>
            <person name="Whitman W."/>
        </authorList>
    </citation>
    <scope>NUCLEOTIDE SEQUENCE [LARGE SCALE GENOMIC DNA]</scope>
    <source>
        <strain evidence="1 4">SIr-6563</strain>
    </source>
</reference>
<evidence type="ECO:0000313" key="2">
    <source>
        <dbReference type="EMBL" id="SEK15015.1"/>
    </source>
</evidence>
<evidence type="ECO:0000313" key="3">
    <source>
        <dbReference type="Proteomes" id="UP000183529"/>
    </source>
</evidence>
<dbReference type="AlphaFoldDB" id="A0AAQ1JYF6"/>
<protein>
    <submittedName>
        <fullName evidence="2">Uncharacterized protein</fullName>
    </submittedName>
</protein>
<evidence type="ECO:0000313" key="1">
    <source>
        <dbReference type="EMBL" id="PXX07925.1"/>
    </source>
</evidence>
<accession>A0AAQ1JYF6</accession>
<dbReference type="EMBL" id="FNZM01000033">
    <property type="protein sequence ID" value="SEK15015.1"/>
    <property type="molecule type" value="Genomic_DNA"/>
</dbReference>